<dbReference type="SUPFAM" id="SSF54001">
    <property type="entry name" value="Cysteine proteinases"/>
    <property type="match status" value="1"/>
</dbReference>
<evidence type="ECO:0000313" key="3">
    <source>
        <dbReference type="EMBL" id="KAK3084333.1"/>
    </source>
</evidence>
<dbReference type="PROSITE" id="PS50802">
    <property type="entry name" value="OTU"/>
    <property type="match status" value="1"/>
</dbReference>
<evidence type="ECO:0000259" key="1">
    <source>
        <dbReference type="PROSITE" id="PS50164"/>
    </source>
</evidence>
<keyword evidence="4" id="KW-1185">Reference proteome</keyword>
<dbReference type="PANTHER" id="PTHR21301">
    <property type="entry name" value="REVERSE TRANSCRIPTASE"/>
    <property type="match status" value="1"/>
</dbReference>
<dbReference type="Pfam" id="PF26215">
    <property type="entry name" value="HTH_animal"/>
    <property type="match status" value="1"/>
</dbReference>
<organism evidence="3 4">
    <name type="scientific">Pinctada imbricata</name>
    <name type="common">Atlantic pearl-oyster</name>
    <name type="synonym">Pinctada martensii</name>
    <dbReference type="NCBI Taxonomy" id="66713"/>
    <lineage>
        <taxon>Eukaryota</taxon>
        <taxon>Metazoa</taxon>
        <taxon>Spiralia</taxon>
        <taxon>Lophotrochozoa</taxon>
        <taxon>Mollusca</taxon>
        <taxon>Bivalvia</taxon>
        <taxon>Autobranchia</taxon>
        <taxon>Pteriomorphia</taxon>
        <taxon>Pterioida</taxon>
        <taxon>Pterioidea</taxon>
        <taxon>Pteriidae</taxon>
        <taxon>Pinctada</taxon>
    </lineage>
</organism>
<dbReference type="InterPro" id="IPR038765">
    <property type="entry name" value="Papain-like_cys_pep_sf"/>
</dbReference>
<dbReference type="AlphaFoldDB" id="A0AA88XGY4"/>
<dbReference type="Pfam" id="PF02338">
    <property type="entry name" value="OTU"/>
    <property type="match status" value="1"/>
</dbReference>
<evidence type="ECO:0000259" key="2">
    <source>
        <dbReference type="PROSITE" id="PS50802"/>
    </source>
</evidence>
<dbReference type="Gene3D" id="3.90.70.80">
    <property type="match status" value="1"/>
</dbReference>
<reference evidence="3" key="1">
    <citation type="submission" date="2019-08" db="EMBL/GenBank/DDBJ databases">
        <title>The improved chromosome-level genome for the pearl oyster Pinctada fucata martensii using PacBio sequencing and Hi-C.</title>
        <authorList>
            <person name="Zheng Z."/>
        </authorList>
    </citation>
    <scope>NUCLEOTIDE SEQUENCE</scope>
    <source>
        <strain evidence="3">ZZ-2019</strain>
        <tissue evidence="3">Adductor muscle</tissue>
    </source>
</reference>
<dbReference type="CDD" id="cd10442">
    <property type="entry name" value="GIY-YIG_PLEs"/>
    <property type="match status" value="1"/>
</dbReference>
<dbReference type="Proteomes" id="UP001186944">
    <property type="component" value="Unassembled WGS sequence"/>
</dbReference>
<feature type="domain" description="OTU" evidence="2">
    <location>
        <begin position="149"/>
        <end position="280"/>
    </location>
</feature>
<gene>
    <name evidence="3" type="ORF">FSP39_011729</name>
</gene>
<dbReference type="InterPro" id="IPR035901">
    <property type="entry name" value="GIY-YIG_endonuc_sf"/>
</dbReference>
<dbReference type="EMBL" id="VSWD01000013">
    <property type="protein sequence ID" value="KAK3084333.1"/>
    <property type="molecule type" value="Genomic_DNA"/>
</dbReference>
<comment type="caution">
    <text evidence="3">The sequence shown here is derived from an EMBL/GenBank/DDBJ whole genome shotgun (WGS) entry which is preliminary data.</text>
</comment>
<dbReference type="InterPro" id="IPR000305">
    <property type="entry name" value="GIY-YIG_endonuc"/>
</dbReference>
<evidence type="ECO:0000313" key="4">
    <source>
        <dbReference type="Proteomes" id="UP001186944"/>
    </source>
</evidence>
<feature type="domain" description="GIY-YIG" evidence="1">
    <location>
        <begin position="972"/>
        <end position="1065"/>
    </location>
</feature>
<sequence>MMYGAIDDHGLRNFRRLMDKKARYVSHLNFLENCEKNNVIPNGFHLKWRLNLGSAKQNKQQIHNILGESSHKLMKEAMLICKSELRDIENTLSTVRGAIDQPESIDEEYRGQIRRLAQSKNKKLAVLINKKQNKNVTNNQVDSERSREFSIHKVRGDGNCFFRCVSLHIHGNEGKHAQVRSSVVQEISSNPSEYEQYVDIPIDQHVRNIQKTDGSLDSYATESEIYACSKILQSDIFVTSDIVAKPTTWNRYSAFDDTSVARDFLILHYKDNHFNYVKCKDNAFRKEHRTHNIKTNNIKIVKMSTNEEHEVGINNKSAFAKCDDTPLNAKPENSHKSNNTDTEVYNLSKRKLTKHETRLLSKGLKYVPTRKKMDINKLLTDIKVWERRMRLREYFYGRDEEENDDDENDIIKKKVRKSNWTPAEGRNRWLDQYIVEVKNDIMNGLKRDFKMNITKLEEQALKALMNDNSVVIRPADKGSGIVIMDSDAYQSDIEKELLENETYEQISETKVKKIERDIKKTVNDMHKRGVITKDMKKYLLPKEPRRGRVQANPKMHKPGNPQRLIINGRHTATENMAEVVENELSTHVKSLSSYIKDTTDFLNKIENIPQPVSDQTIMFCLDVRALYPSVPREEAKIAVEEALEQRERKRIPTKDVLQMMDTVLNSNIFTFNDKAYVQKIGTAIGSKLGMTYACTYMGKWETELFQRCENRPSSYYRYIDDIWGIWNYGEEKLLEFVRTANEIHPNIKLELRYSTESIEFLDVQISIENGHFKTDLFTKETDRHLYLHKSSNHPWKTKEAIPYGLGLRLKRICSTEESYQTRRNELKTHLTKRGYKNKELEKQLAKADTLDRKELLKYNTKASNDRVPLVLTYSDALPNVHSIVRQRIATLHNSERMREIFPAPPLIAYRRDKNIKDILVHKKHNNIFYGHPDECNPCGKKCAICKYVVQTNTFQGTDGQTYRVKGDTNCKTTSVIYCLFCNRCNKTIYVGQTGLSLYERMMVNLSNIRNMKQDPISEHFTNDGHSINDYKVIIIEKNYESETARLTKESFWIKKLKTLQPDGLNTQIDLI</sequence>
<dbReference type="PROSITE" id="PS50164">
    <property type="entry name" value="GIY_YIG"/>
    <property type="match status" value="1"/>
</dbReference>
<protein>
    <recommendedName>
        <fullName evidence="5">OTU domain-containing protein</fullName>
    </recommendedName>
</protein>
<dbReference type="InterPro" id="IPR003323">
    <property type="entry name" value="OTU_dom"/>
</dbReference>
<dbReference type="Gene3D" id="3.40.1440.10">
    <property type="entry name" value="GIY-YIG endonuclease"/>
    <property type="match status" value="1"/>
</dbReference>
<evidence type="ECO:0008006" key="5">
    <source>
        <dbReference type="Google" id="ProtNLM"/>
    </source>
</evidence>
<dbReference type="InterPro" id="IPR058912">
    <property type="entry name" value="HTH_animal"/>
</dbReference>
<accession>A0AA88XGY4</accession>
<proteinExistence type="predicted"/>
<name>A0AA88XGY4_PINIB</name>
<dbReference type="PANTHER" id="PTHR21301:SF10">
    <property type="entry name" value="REVERSE TRANSCRIPTASE DOMAIN-CONTAINING PROTEIN"/>
    <property type="match status" value="1"/>
</dbReference>